<reference evidence="2" key="1">
    <citation type="submission" date="2018-11" db="EMBL/GenBank/DDBJ databases">
        <authorList>
            <person name="Alioto T."/>
            <person name="Alioto T."/>
        </authorList>
    </citation>
    <scope>NUCLEOTIDE SEQUENCE</scope>
</reference>
<dbReference type="PANTHER" id="PTHR24043">
    <property type="entry name" value="SCAVENGER RECEPTOR CLASS F"/>
    <property type="match status" value="1"/>
</dbReference>
<evidence type="ECO:0000313" key="2">
    <source>
        <dbReference type="EMBL" id="VDI51012.1"/>
    </source>
</evidence>
<comment type="caution">
    <text evidence="2">The sequence shown here is derived from an EMBL/GenBank/DDBJ whole genome shotgun (WGS) entry which is preliminary data.</text>
</comment>
<dbReference type="AlphaFoldDB" id="A0A8B6FLC8"/>
<evidence type="ECO:0000256" key="1">
    <source>
        <dbReference type="ARBA" id="ARBA00022536"/>
    </source>
</evidence>
<evidence type="ECO:0000313" key="3">
    <source>
        <dbReference type="Proteomes" id="UP000596742"/>
    </source>
</evidence>
<dbReference type="PANTHER" id="PTHR24043:SF8">
    <property type="entry name" value="EGF-LIKE DOMAIN-CONTAINING PROTEIN"/>
    <property type="match status" value="1"/>
</dbReference>
<feature type="non-terminal residue" evidence="2">
    <location>
        <position position="1"/>
    </location>
</feature>
<protein>
    <submittedName>
        <fullName evidence="2">Uncharacterized protein</fullName>
    </submittedName>
</protein>
<proteinExistence type="predicted"/>
<sequence>NFWGSNCEISCAESCIEQHCYPGNGSCIFGGCSDTNCLKSNCDNDTAVCTDGCKDDRTGPYCAKYNIASNSLITILPNGNESPSLVSDGNIKSCVITQGSKIMVQVDIQEMSIVTAIYLTLNVSSVIGGNHTIYVSNSSSLSENRIYHNETLPTEINDTTIFRYLTYEARFQQTNISIEICEIGIVGCPPALYGPLCKKMCPKNCRGPCDLVTGNCLFGCSNGWRGDSCSIDVECITIVDSMTCQPLLVQVYVSFISFMLQIF</sequence>
<gene>
    <name evidence="2" type="ORF">MGAL_10B079048</name>
</gene>
<dbReference type="OrthoDB" id="10252017at2759"/>
<dbReference type="Gene3D" id="2.170.300.10">
    <property type="entry name" value="Tie2 ligand-binding domain superfamily"/>
    <property type="match status" value="1"/>
</dbReference>
<dbReference type="InterPro" id="IPR042635">
    <property type="entry name" value="MEGF10/SREC1/2-like"/>
</dbReference>
<name>A0A8B6FLC8_MYTGA</name>
<accession>A0A8B6FLC8</accession>
<dbReference type="Proteomes" id="UP000596742">
    <property type="component" value="Unassembled WGS sequence"/>
</dbReference>
<keyword evidence="3" id="KW-1185">Reference proteome</keyword>
<dbReference type="EMBL" id="UYJE01007010">
    <property type="protein sequence ID" value="VDI51012.1"/>
    <property type="molecule type" value="Genomic_DNA"/>
</dbReference>
<keyword evidence="1" id="KW-0245">EGF-like domain</keyword>
<organism evidence="2 3">
    <name type="scientific">Mytilus galloprovincialis</name>
    <name type="common">Mediterranean mussel</name>
    <dbReference type="NCBI Taxonomy" id="29158"/>
    <lineage>
        <taxon>Eukaryota</taxon>
        <taxon>Metazoa</taxon>
        <taxon>Spiralia</taxon>
        <taxon>Lophotrochozoa</taxon>
        <taxon>Mollusca</taxon>
        <taxon>Bivalvia</taxon>
        <taxon>Autobranchia</taxon>
        <taxon>Pteriomorphia</taxon>
        <taxon>Mytilida</taxon>
        <taxon>Mytiloidea</taxon>
        <taxon>Mytilidae</taxon>
        <taxon>Mytilinae</taxon>
        <taxon>Mytilus</taxon>
    </lineage>
</organism>
<dbReference type="GO" id="GO:0005044">
    <property type="term" value="F:scavenger receptor activity"/>
    <property type="evidence" value="ECO:0007669"/>
    <property type="project" value="InterPro"/>
</dbReference>